<dbReference type="AlphaFoldDB" id="A0A2G5ST77"/>
<keyword evidence="3" id="KW-1185">Reference proteome</keyword>
<accession>A0A2G5ST77</accession>
<proteinExistence type="predicted"/>
<protein>
    <submittedName>
        <fullName evidence="2">Uncharacterized protein</fullName>
    </submittedName>
</protein>
<feature type="transmembrane region" description="Helical" evidence="1">
    <location>
        <begin position="90"/>
        <end position="116"/>
    </location>
</feature>
<comment type="caution">
    <text evidence="2">The sequence shown here is derived from an EMBL/GenBank/DDBJ whole genome shotgun (WGS) entry which is preliminary data.</text>
</comment>
<evidence type="ECO:0000256" key="1">
    <source>
        <dbReference type="SAM" id="Phobius"/>
    </source>
</evidence>
<name>A0A2G5ST77_9PELO</name>
<feature type="transmembrane region" description="Helical" evidence="1">
    <location>
        <begin position="136"/>
        <end position="156"/>
    </location>
</feature>
<dbReference type="EMBL" id="PDUG01000006">
    <property type="protein sequence ID" value="PIC18149.1"/>
    <property type="molecule type" value="Genomic_DNA"/>
</dbReference>
<evidence type="ECO:0000313" key="3">
    <source>
        <dbReference type="Proteomes" id="UP000230233"/>
    </source>
</evidence>
<sequence>MLQDMIHPSPPDTLTQMEIVSDEVSESDQRAWDRAHYFEMASATFYLLLMILLPPQCSFTGQVVVAGIFSAMHILVTESVRNQALRPMQLLLVLLQIIIKCICLASFPFQIVSIIKPANECDPNYYFCVSDNVFEIQMTATVVIHTLMFLFGCAEIKRLLILLKYRNNKTKKEICAGNLENAVLANEPLRTPSQDKDLQEMKIVA</sequence>
<dbReference type="Proteomes" id="UP000230233">
    <property type="component" value="Chromosome X"/>
</dbReference>
<dbReference type="OrthoDB" id="10355393at2759"/>
<evidence type="ECO:0000313" key="2">
    <source>
        <dbReference type="EMBL" id="PIC18149.1"/>
    </source>
</evidence>
<gene>
    <name evidence="2" type="primary">Cnig_chr_X.g24147</name>
    <name evidence="2" type="ORF">B9Z55_024147</name>
</gene>
<keyword evidence="1" id="KW-1133">Transmembrane helix</keyword>
<reference evidence="3" key="1">
    <citation type="submission" date="2017-10" db="EMBL/GenBank/DDBJ databases">
        <title>Rapid genome shrinkage in a self-fertile nematode reveals novel sperm competition proteins.</title>
        <authorList>
            <person name="Yin D."/>
            <person name="Schwarz E.M."/>
            <person name="Thomas C.G."/>
            <person name="Felde R.L."/>
            <person name="Korf I.F."/>
            <person name="Cutter A.D."/>
            <person name="Schartner C.M."/>
            <person name="Ralston E.J."/>
            <person name="Meyer B.J."/>
            <person name="Haag E.S."/>
        </authorList>
    </citation>
    <scope>NUCLEOTIDE SEQUENCE [LARGE SCALE GENOMIC DNA]</scope>
    <source>
        <strain evidence="3">JU1422</strain>
    </source>
</reference>
<organism evidence="2 3">
    <name type="scientific">Caenorhabditis nigoni</name>
    <dbReference type="NCBI Taxonomy" id="1611254"/>
    <lineage>
        <taxon>Eukaryota</taxon>
        <taxon>Metazoa</taxon>
        <taxon>Ecdysozoa</taxon>
        <taxon>Nematoda</taxon>
        <taxon>Chromadorea</taxon>
        <taxon>Rhabditida</taxon>
        <taxon>Rhabditina</taxon>
        <taxon>Rhabditomorpha</taxon>
        <taxon>Rhabditoidea</taxon>
        <taxon>Rhabditidae</taxon>
        <taxon>Peloderinae</taxon>
        <taxon>Caenorhabditis</taxon>
    </lineage>
</organism>
<keyword evidence="1" id="KW-0472">Membrane</keyword>
<keyword evidence="1" id="KW-0812">Transmembrane</keyword>